<keyword evidence="1" id="KW-0812">Transmembrane</keyword>
<gene>
    <name evidence="2" type="ORF">KC222_10050</name>
</gene>
<feature type="transmembrane region" description="Helical" evidence="1">
    <location>
        <begin position="169"/>
        <end position="189"/>
    </location>
</feature>
<evidence type="ECO:0000313" key="2">
    <source>
        <dbReference type="EMBL" id="MBU4682356.1"/>
    </source>
</evidence>
<dbReference type="EMBL" id="JAGRYU010000013">
    <property type="protein sequence ID" value="MBU4682356.1"/>
    <property type="molecule type" value="Genomic_DNA"/>
</dbReference>
<organism evidence="2 3">
    <name type="scientific">Cedecea davisae</name>
    <dbReference type="NCBI Taxonomy" id="158484"/>
    <lineage>
        <taxon>Bacteria</taxon>
        <taxon>Pseudomonadati</taxon>
        <taxon>Pseudomonadota</taxon>
        <taxon>Gammaproteobacteria</taxon>
        <taxon>Enterobacterales</taxon>
        <taxon>Enterobacteriaceae</taxon>
        <taxon>Cedecea</taxon>
    </lineage>
</organism>
<dbReference type="Proteomes" id="UP000686327">
    <property type="component" value="Unassembled WGS sequence"/>
</dbReference>
<name>A0ABS6DGM2_9ENTR</name>
<protein>
    <submittedName>
        <fullName evidence="2">Uncharacterized protein</fullName>
    </submittedName>
</protein>
<evidence type="ECO:0000313" key="3">
    <source>
        <dbReference type="Proteomes" id="UP000686327"/>
    </source>
</evidence>
<keyword evidence="3" id="KW-1185">Reference proteome</keyword>
<dbReference type="RefSeq" id="WP_216375589.1">
    <property type="nucleotide sequence ID" value="NZ_JAGRYT010000038.1"/>
</dbReference>
<accession>A0ABS6DGM2</accession>
<keyword evidence="1" id="KW-0472">Membrane</keyword>
<reference evidence="3" key="1">
    <citation type="submission" date="2023-07" db="EMBL/GenBank/DDBJ databases">
        <title>Cedecea davisae an AmpC producer and its therapeutic implications.</title>
        <authorList>
            <person name="Notter J."/>
        </authorList>
    </citation>
    <scope>NUCLEOTIDE SEQUENCE [LARGE SCALE GENOMIC DNA]</scope>
    <source>
        <strain evidence="3">1</strain>
    </source>
</reference>
<comment type="caution">
    <text evidence="2">The sequence shown here is derived from an EMBL/GenBank/DDBJ whole genome shotgun (WGS) entry which is preliminary data.</text>
</comment>
<evidence type="ECO:0000256" key="1">
    <source>
        <dbReference type="SAM" id="Phobius"/>
    </source>
</evidence>
<proteinExistence type="predicted"/>
<keyword evidence="1" id="KW-1133">Transmembrane helix</keyword>
<sequence length="324" mass="34794">MIKPELKPLQPVLPGYAQLLLKGWDGEQEEVFVSIQSNQGNQFLDGNGLWVSSEVYLALPPLNMEQDVAQVQVGPSLVDALLANRQAAYRLTVKDGEGLKEFGILTMLDGLLSSQAGGENLPPVNTHKLQDSTPEPAAAVVEPVPEPIIEPVPVIEPTAAPTPAKGNKLPLIIAGIVILALLGGAAWWFTRAPAEPAAPAGVAAKPATESAGPCGDELMSKGNELEFVKGCLRSQPSSAQLLGVIEKAKTEKRCDIAQRLYAYKAQSGDTQMALRYAQEYDPKTAVEGSCFTADPQTAIYWYENIANQDPQNTEVKNRLAELKK</sequence>